<feature type="transmembrane region" description="Helical" evidence="1">
    <location>
        <begin position="43"/>
        <end position="62"/>
    </location>
</feature>
<name>A0A8J3URB2_9ACTN</name>
<dbReference type="Proteomes" id="UP000644610">
    <property type="component" value="Unassembled WGS sequence"/>
</dbReference>
<dbReference type="AlphaFoldDB" id="A0A8J3URB2"/>
<keyword evidence="3" id="KW-1185">Reference proteome</keyword>
<evidence type="ECO:0000256" key="1">
    <source>
        <dbReference type="SAM" id="Phobius"/>
    </source>
</evidence>
<gene>
    <name evidence="2" type="ORF">Psi02_57390</name>
</gene>
<sequence>MPRSALVWALGLVIAGSVAVAVCVLTAPEIAPDAPRDFFDSPYLLLAFAGLGVLAGLAGWFVPRTGILWGLLAAAPFFIYFAITIIRDLGEDDQGLWPVGVVFLVALTLIPAAAALTTSLIHKAR</sequence>
<keyword evidence="1" id="KW-0472">Membrane</keyword>
<accession>A0A8J3URB2</accession>
<keyword evidence="1" id="KW-1133">Transmembrane helix</keyword>
<proteinExistence type="predicted"/>
<dbReference type="RefSeq" id="WP_203978901.1">
    <property type="nucleotide sequence ID" value="NZ_BAAAKY010000028.1"/>
</dbReference>
<keyword evidence="1" id="KW-0812">Transmembrane</keyword>
<feature type="transmembrane region" description="Helical" evidence="1">
    <location>
        <begin position="67"/>
        <end position="86"/>
    </location>
</feature>
<comment type="caution">
    <text evidence="2">The sequence shown here is derived from an EMBL/GenBank/DDBJ whole genome shotgun (WGS) entry which is preliminary data.</text>
</comment>
<evidence type="ECO:0000313" key="3">
    <source>
        <dbReference type="Proteomes" id="UP000644610"/>
    </source>
</evidence>
<dbReference type="EMBL" id="BOOQ01000041">
    <property type="protein sequence ID" value="GII49315.1"/>
    <property type="molecule type" value="Genomic_DNA"/>
</dbReference>
<reference evidence="2" key="1">
    <citation type="submission" date="2021-01" db="EMBL/GenBank/DDBJ databases">
        <title>Whole genome shotgun sequence of Planotetraspora silvatica NBRC 100141.</title>
        <authorList>
            <person name="Komaki H."/>
            <person name="Tamura T."/>
        </authorList>
    </citation>
    <scope>NUCLEOTIDE SEQUENCE</scope>
    <source>
        <strain evidence="2">NBRC 100141</strain>
    </source>
</reference>
<evidence type="ECO:0000313" key="2">
    <source>
        <dbReference type="EMBL" id="GII49315.1"/>
    </source>
</evidence>
<feature type="transmembrane region" description="Helical" evidence="1">
    <location>
        <begin position="98"/>
        <end position="121"/>
    </location>
</feature>
<protein>
    <submittedName>
        <fullName evidence="2">Uncharacterized protein</fullName>
    </submittedName>
</protein>
<organism evidence="2 3">
    <name type="scientific">Planotetraspora silvatica</name>
    <dbReference type="NCBI Taxonomy" id="234614"/>
    <lineage>
        <taxon>Bacteria</taxon>
        <taxon>Bacillati</taxon>
        <taxon>Actinomycetota</taxon>
        <taxon>Actinomycetes</taxon>
        <taxon>Streptosporangiales</taxon>
        <taxon>Streptosporangiaceae</taxon>
        <taxon>Planotetraspora</taxon>
    </lineage>
</organism>